<proteinExistence type="predicted"/>
<keyword evidence="2" id="KW-0812">Transmembrane</keyword>
<feature type="transmembrane region" description="Helical" evidence="2">
    <location>
        <begin position="77"/>
        <end position="103"/>
    </location>
</feature>
<feature type="region of interest" description="Disordered" evidence="1">
    <location>
        <begin position="1"/>
        <end position="34"/>
    </location>
</feature>
<gene>
    <name evidence="3" type="ORF">H0235_003474</name>
</gene>
<protein>
    <submittedName>
        <fullName evidence="3">Uncharacterized protein</fullName>
    </submittedName>
</protein>
<dbReference type="AlphaFoldDB" id="A0A834PC63"/>
<evidence type="ECO:0000313" key="4">
    <source>
        <dbReference type="Proteomes" id="UP000600918"/>
    </source>
</evidence>
<dbReference type="Proteomes" id="UP000600918">
    <property type="component" value="Unassembled WGS sequence"/>
</dbReference>
<comment type="caution">
    <text evidence="3">The sequence shown here is derived from an EMBL/GenBank/DDBJ whole genome shotgun (WGS) entry which is preliminary data.</text>
</comment>
<dbReference type="EMBL" id="JACSDY010000002">
    <property type="protein sequence ID" value="KAF7435283.1"/>
    <property type="molecule type" value="Genomic_DNA"/>
</dbReference>
<keyword evidence="2" id="KW-0472">Membrane</keyword>
<feature type="region of interest" description="Disordered" evidence="1">
    <location>
        <begin position="225"/>
        <end position="288"/>
    </location>
</feature>
<feature type="compositionally biased region" description="Acidic residues" evidence="1">
    <location>
        <begin position="274"/>
        <end position="283"/>
    </location>
</feature>
<accession>A0A834PC63</accession>
<feature type="compositionally biased region" description="Basic and acidic residues" evidence="1">
    <location>
        <begin position="254"/>
        <end position="273"/>
    </location>
</feature>
<organism evidence="3 4">
    <name type="scientific">Vespula pensylvanica</name>
    <name type="common">Western yellow jacket</name>
    <name type="synonym">Wasp</name>
    <dbReference type="NCBI Taxonomy" id="30213"/>
    <lineage>
        <taxon>Eukaryota</taxon>
        <taxon>Metazoa</taxon>
        <taxon>Ecdysozoa</taxon>
        <taxon>Arthropoda</taxon>
        <taxon>Hexapoda</taxon>
        <taxon>Insecta</taxon>
        <taxon>Pterygota</taxon>
        <taxon>Neoptera</taxon>
        <taxon>Endopterygota</taxon>
        <taxon>Hymenoptera</taxon>
        <taxon>Apocrita</taxon>
        <taxon>Aculeata</taxon>
        <taxon>Vespoidea</taxon>
        <taxon>Vespidae</taxon>
        <taxon>Vespinae</taxon>
        <taxon>Vespula</taxon>
    </lineage>
</organism>
<keyword evidence="4" id="KW-1185">Reference proteome</keyword>
<sequence>MLDKTIRHDYPRPSKKSVEMKRRRDTMEDVKEKESSGDLSASMIYASSSAGYYNISTRWVMCSCRVRTFLERMKRNIFSGVPEIITIIAWPMCGACPFIIILIAEGRMENVTIAFALHVSEAKLLFALTKTTLVFLFREIEMDDSEHMDKQFVSASMFPLGYADNADAYAAANIIRAEGLPDVSVSGLVDFECRCFTLNRGKTLDRIMVAFLSVCIRVRKRKREREREKEEEEEQEEEEEEKEEEEEEELSVDISKERQGIKRKGWEKAKEAEEAKEEEEEEEEKKKSKRIYVERSSSSFPLLFLSLSCPIVLHQAVLPVPFQFFKSTLQEVARPAAKFT</sequence>
<reference evidence="3" key="1">
    <citation type="journal article" date="2020" name="G3 (Bethesda)">
        <title>High-Quality Assemblies for Three Invasive Social Wasps from the &lt;i&gt;Vespula&lt;/i&gt; Genus.</title>
        <authorList>
            <person name="Harrop T.W.R."/>
            <person name="Guhlin J."/>
            <person name="McLaughlin G.M."/>
            <person name="Permina E."/>
            <person name="Stockwell P."/>
            <person name="Gilligan J."/>
            <person name="Le Lec M.F."/>
            <person name="Gruber M.A.M."/>
            <person name="Quinn O."/>
            <person name="Lovegrove M."/>
            <person name="Duncan E.J."/>
            <person name="Remnant E.J."/>
            <person name="Van Eeckhoven J."/>
            <person name="Graham B."/>
            <person name="Knapp R.A."/>
            <person name="Langford K.W."/>
            <person name="Kronenberg Z."/>
            <person name="Press M.O."/>
            <person name="Eacker S.M."/>
            <person name="Wilson-Rankin E.E."/>
            <person name="Purcell J."/>
            <person name="Lester P.J."/>
            <person name="Dearden P.K."/>
        </authorList>
    </citation>
    <scope>NUCLEOTIDE SEQUENCE</scope>
    <source>
        <strain evidence="3">Volc-1</strain>
    </source>
</reference>
<evidence type="ECO:0000256" key="1">
    <source>
        <dbReference type="SAM" id="MobiDB-lite"/>
    </source>
</evidence>
<evidence type="ECO:0000313" key="3">
    <source>
        <dbReference type="EMBL" id="KAF7435283.1"/>
    </source>
</evidence>
<evidence type="ECO:0000256" key="2">
    <source>
        <dbReference type="SAM" id="Phobius"/>
    </source>
</evidence>
<keyword evidence="2" id="KW-1133">Transmembrane helix</keyword>
<feature type="compositionally biased region" description="Acidic residues" evidence="1">
    <location>
        <begin position="229"/>
        <end position="251"/>
    </location>
</feature>
<name>A0A834PC63_VESPE</name>